<dbReference type="Gene3D" id="1.10.600.10">
    <property type="entry name" value="Farnesyl Diphosphate Synthase"/>
    <property type="match status" value="1"/>
</dbReference>
<gene>
    <name evidence="1" type="ORF">GK047_12535</name>
</gene>
<accession>A0A6G3ZXR3</accession>
<organism evidence="1">
    <name type="scientific">Paenibacillus sp. SYP-B3998</name>
    <dbReference type="NCBI Taxonomy" id="2678564"/>
    <lineage>
        <taxon>Bacteria</taxon>
        <taxon>Bacillati</taxon>
        <taxon>Bacillota</taxon>
        <taxon>Bacilli</taxon>
        <taxon>Bacillales</taxon>
        <taxon>Paenibacillaceae</taxon>
        <taxon>Paenibacillus</taxon>
    </lineage>
</organism>
<dbReference type="RefSeq" id="WP_163946551.1">
    <property type="nucleotide sequence ID" value="NZ_JAAIKC010000003.1"/>
</dbReference>
<protein>
    <submittedName>
        <fullName evidence="1">Uncharacterized protein</fullName>
    </submittedName>
</protein>
<reference evidence="1" key="1">
    <citation type="submission" date="2020-02" db="EMBL/GenBank/DDBJ databases">
        <authorList>
            <person name="Shen X.-R."/>
            <person name="Zhang Y.-X."/>
        </authorList>
    </citation>
    <scope>NUCLEOTIDE SEQUENCE</scope>
    <source>
        <strain evidence="1">SYP-B3998</strain>
    </source>
</reference>
<comment type="caution">
    <text evidence="1">The sequence shown here is derived from an EMBL/GenBank/DDBJ whole genome shotgun (WGS) entry which is preliminary data.</text>
</comment>
<evidence type="ECO:0000313" key="1">
    <source>
        <dbReference type="EMBL" id="NEW06838.1"/>
    </source>
</evidence>
<dbReference type="SUPFAM" id="SSF48576">
    <property type="entry name" value="Terpenoid synthases"/>
    <property type="match status" value="1"/>
</dbReference>
<dbReference type="EMBL" id="JAAIKC010000003">
    <property type="protein sequence ID" value="NEW06838.1"/>
    <property type="molecule type" value="Genomic_DNA"/>
</dbReference>
<dbReference type="InterPro" id="IPR008949">
    <property type="entry name" value="Isoprenoid_synthase_dom_sf"/>
</dbReference>
<proteinExistence type="predicted"/>
<name>A0A6G3ZXR3_9BACL</name>
<dbReference type="AlphaFoldDB" id="A0A6G3ZXR3"/>
<sequence>MTESQTFESPLRIRQHTAFTSIGFGNVTLCGKTAALKRSMQDALMETMHALPGALFQEAQTLLDRYAGQPGDFYRLFYVPVWSFLHVVPATLNVHHPSAFVDSAVTAHALSLFLHLWDDHLSDGQLKPDVLRLHMRTLAWQRFEHHCRLLCRHAGTDELLVEQSVADYLQAVHTRPKLDGLEAYEEQFLQEVAIWFIVPRLLAAAFAAPDKAAALTHTLERFCLAWRLVDDVQDIHLDLEEGKRTSVWFLLDETGRNRWDLCQRSIVESGHIAPAQWQELTAYIQQSGSLGRILARASDYLLTAAQTARTSGWGELAQELEQSNQGLLP</sequence>